<feature type="region of interest" description="Disordered" evidence="1">
    <location>
        <begin position="92"/>
        <end position="111"/>
    </location>
</feature>
<accession>A0A8J7WH18</accession>
<dbReference type="Pfam" id="PF05621">
    <property type="entry name" value="TniB"/>
    <property type="match status" value="1"/>
</dbReference>
<name>A0A8J7WH18_9RHOB</name>
<reference evidence="2" key="1">
    <citation type="submission" date="2021-04" db="EMBL/GenBank/DDBJ databases">
        <authorList>
            <person name="Yoon J."/>
        </authorList>
    </citation>
    <scope>NUCLEOTIDE SEQUENCE</scope>
    <source>
        <strain evidence="2">KMU-90</strain>
    </source>
</reference>
<sequence>MVVAKSGAGKTRMIKRALSRHPALQPDAEHLRPWIMARVPSPATTKGLGIAILEATAYPDLGRNRVEREIWGIVRHRLAELGTIVLWIDDPRRGKPDQPVPVTRALRDGRG</sequence>
<evidence type="ECO:0000256" key="1">
    <source>
        <dbReference type="SAM" id="MobiDB-lite"/>
    </source>
</evidence>
<dbReference type="EMBL" id="JAGTUU010000009">
    <property type="protein sequence ID" value="MBS0126284.1"/>
    <property type="molecule type" value="Genomic_DNA"/>
</dbReference>
<organism evidence="2 3">
    <name type="scientific">Thetidibacter halocola</name>
    <dbReference type="NCBI Taxonomy" id="2827239"/>
    <lineage>
        <taxon>Bacteria</taxon>
        <taxon>Pseudomonadati</taxon>
        <taxon>Pseudomonadota</taxon>
        <taxon>Alphaproteobacteria</taxon>
        <taxon>Rhodobacterales</taxon>
        <taxon>Roseobacteraceae</taxon>
        <taxon>Thetidibacter</taxon>
    </lineage>
</organism>
<evidence type="ECO:0000313" key="3">
    <source>
        <dbReference type="Proteomes" id="UP000681356"/>
    </source>
</evidence>
<dbReference type="Proteomes" id="UP000681356">
    <property type="component" value="Unassembled WGS sequence"/>
</dbReference>
<comment type="caution">
    <text evidence="2">The sequence shown here is derived from an EMBL/GenBank/DDBJ whole genome shotgun (WGS) entry which is preliminary data.</text>
</comment>
<gene>
    <name evidence="2" type="ORF">KB874_19555</name>
</gene>
<dbReference type="AlphaFoldDB" id="A0A8J7WH18"/>
<feature type="region of interest" description="Disordered" evidence="1">
    <location>
        <begin position="1"/>
        <end position="21"/>
    </location>
</feature>
<keyword evidence="3" id="KW-1185">Reference proteome</keyword>
<dbReference type="InterPro" id="IPR008868">
    <property type="entry name" value="TniB"/>
</dbReference>
<evidence type="ECO:0000313" key="2">
    <source>
        <dbReference type="EMBL" id="MBS0126284.1"/>
    </source>
</evidence>
<proteinExistence type="predicted"/>
<protein>
    <submittedName>
        <fullName evidence="2">TniB family NTP-binding protein</fullName>
    </submittedName>
</protein>